<proteinExistence type="predicted"/>
<dbReference type="Proteomes" id="UP001152797">
    <property type="component" value="Unassembled WGS sequence"/>
</dbReference>
<accession>A0A9P1FTS8</accession>
<comment type="caution">
    <text evidence="1">The sequence shown here is derived from an EMBL/GenBank/DDBJ whole genome shotgun (WGS) entry which is preliminary data.</text>
</comment>
<evidence type="ECO:0000313" key="2">
    <source>
        <dbReference type="EMBL" id="CAL1139482.1"/>
    </source>
</evidence>
<dbReference type="EMBL" id="CAMXCT010001046">
    <property type="protein sequence ID" value="CAI3986107.1"/>
    <property type="molecule type" value="Genomic_DNA"/>
</dbReference>
<reference evidence="1" key="1">
    <citation type="submission" date="2022-10" db="EMBL/GenBank/DDBJ databases">
        <authorList>
            <person name="Chen Y."/>
            <person name="Dougan E. K."/>
            <person name="Chan C."/>
            <person name="Rhodes N."/>
            <person name="Thang M."/>
        </authorList>
    </citation>
    <scope>NUCLEOTIDE SEQUENCE</scope>
</reference>
<keyword evidence="3" id="KW-1185">Reference proteome</keyword>
<dbReference type="EMBL" id="CAMXCT030001046">
    <property type="protein sequence ID" value="CAL4773419.1"/>
    <property type="molecule type" value="Genomic_DNA"/>
</dbReference>
<gene>
    <name evidence="1" type="ORF">C1SCF055_LOCUS13484</name>
</gene>
<organism evidence="1">
    <name type="scientific">Cladocopium goreaui</name>
    <dbReference type="NCBI Taxonomy" id="2562237"/>
    <lineage>
        <taxon>Eukaryota</taxon>
        <taxon>Sar</taxon>
        <taxon>Alveolata</taxon>
        <taxon>Dinophyceae</taxon>
        <taxon>Suessiales</taxon>
        <taxon>Symbiodiniaceae</taxon>
        <taxon>Cladocopium</taxon>
    </lineage>
</organism>
<reference evidence="2" key="2">
    <citation type="submission" date="2024-04" db="EMBL/GenBank/DDBJ databases">
        <authorList>
            <person name="Chen Y."/>
            <person name="Shah S."/>
            <person name="Dougan E. K."/>
            <person name="Thang M."/>
            <person name="Chan C."/>
        </authorList>
    </citation>
    <scope>NUCLEOTIDE SEQUENCE [LARGE SCALE GENOMIC DNA]</scope>
</reference>
<sequence>MEQRGASAKATVPERHFSSDALTLLIAGAEAAAAVVLAREAATKRVEAMQRDIEEATARKANIVWDSDWNKRNTVF</sequence>
<name>A0A9P1FTS8_9DINO</name>
<evidence type="ECO:0000313" key="3">
    <source>
        <dbReference type="Proteomes" id="UP001152797"/>
    </source>
</evidence>
<protein>
    <submittedName>
        <fullName evidence="1">Uncharacterized protein</fullName>
    </submittedName>
</protein>
<evidence type="ECO:0000313" key="1">
    <source>
        <dbReference type="EMBL" id="CAI3986107.1"/>
    </source>
</evidence>
<dbReference type="AlphaFoldDB" id="A0A9P1FTS8"/>
<dbReference type="EMBL" id="CAMXCT020001046">
    <property type="protein sequence ID" value="CAL1139482.1"/>
    <property type="molecule type" value="Genomic_DNA"/>
</dbReference>